<organism evidence="3 4">
    <name type="scientific">Rhynchospora pubera</name>
    <dbReference type="NCBI Taxonomy" id="906938"/>
    <lineage>
        <taxon>Eukaryota</taxon>
        <taxon>Viridiplantae</taxon>
        <taxon>Streptophyta</taxon>
        <taxon>Embryophyta</taxon>
        <taxon>Tracheophyta</taxon>
        <taxon>Spermatophyta</taxon>
        <taxon>Magnoliopsida</taxon>
        <taxon>Liliopsida</taxon>
        <taxon>Poales</taxon>
        <taxon>Cyperaceae</taxon>
        <taxon>Cyperoideae</taxon>
        <taxon>Rhynchosporeae</taxon>
        <taxon>Rhynchospora</taxon>
    </lineage>
</organism>
<feature type="transmembrane region" description="Helical" evidence="1">
    <location>
        <begin position="89"/>
        <end position="109"/>
    </location>
</feature>
<accession>A0AAV8DDC7</accession>
<keyword evidence="4" id="KW-1185">Reference proteome</keyword>
<evidence type="ECO:0000313" key="4">
    <source>
        <dbReference type="Proteomes" id="UP001140206"/>
    </source>
</evidence>
<keyword evidence="1" id="KW-0812">Transmembrane</keyword>
<sequence length="148" mass="16443">MMLQMVLIFFAPLRKQTRDKRLLLLLWLAYLGADYVATLALGSILANTFDNSSADLPGQSLTALWAPFLLIHLGGPDNITSYSIEDNELWLRHLLSFVVQVSTVFLVIVQSTLQTSSFLVPSILVFIVGMAKFGERTLALRAASMQQI</sequence>
<dbReference type="EMBL" id="JAMFTS010000004">
    <property type="protein sequence ID" value="KAJ4765091.1"/>
    <property type="molecule type" value="Genomic_DNA"/>
</dbReference>
<gene>
    <name evidence="3" type="ORF">LUZ62_075466</name>
</gene>
<evidence type="ECO:0000313" key="3">
    <source>
        <dbReference type="EMBL" id="KAJ4765091.1"/>
    </source>
</evidence>
<dbReference type="AlphaFoldDB" id="A0AAV8DDC7"/>
<protein>
    <recommendedName>
        <fullName evidence="2">DUF4220 domain-containing protein</fullName>
    </recommendedName>
</protein>
<feature type="transmembrane region" description="Helical" evidence="1">
    <location>
        <begin position="115"/>
        <end position="134"/>
    </location>
</feature>
<dbReference type="Pfam" id="PF13968">
    <property type="entry name" value="DUF4220"/>
    <property type="match status" value="1"/>
</dbReference>
<dbReference type="PANTHER" id="PTHR31325">
    <property type="entry name" value="OS01G0798800 PROTEIN-RELATED"/>
    <property type="match status" value="1"/>
</dbReference>
<proteinExistence type="predicted"/>
<name>A0AAV8DDC7_9POAL</name>
<dbReference type="Proteomes" id="UP001140206">
    <property type="component" value="Chromosome 4"/>
</dbReference>
<reference evidence="3" key="1">
    <citation type="submission" date="2022-08" db="EMBL/GenBank/DDBJ databases">
        <authorList>
            <person name="Marques A."/>
        </authorList>
    </citation>
    <scope>NUCLEOTIDE SEQUENCE</scope>
    <source>
        <strain evidence="3">RhyPub2mFocal</strain>
        <tissue evidence="3">Leaves</tissue>
    </source>
</reference>
<feature type="transmembrane region" description="Helical" evidence="1">
    <location>
        <begin position="58"/>
        <end position="77"/>
    </location>
</feature>
<dbReference type="InterPro" id="IPR025315">
    <property type="entry name" value="DUF4220"/>
</dbReference>
<keyword evidence="1" id="KW-1133">Transmembrane helix</keyword>
<comment type="caution">
    <text evidence="3">The sequence shown here is derived from an EMBL/GenBank/DDBJ whole genome shotgun (WGS) entry which is preliminary data.</text>
</comment>
<feature type="domain" description="DUF4220" evidence="2">
    <location>
        <begin position="27"/>
        <end position="147"/>
    </location>
</feature>
<evidence type="ECO:0000256" key="1">
    <source>
        <dbReference type="SAM" id="Phobius"/>
    </source>
</evidence>
<evidence type="ECO:0000259" key="2">
    <source>
        <dbReference type="Pfam" id="PF13968"/>
    </source>
</evidence>
<keyword evidence="1" id="KW-0472">Membrane</keyword>